<evidence type="ECO:0000256" key="4">
    <source>
        <dbReference type="ARBA" id="ARBA00022692"/>
    </source>
</evidence>
<dbReference type="Proteomes" id="UP000198280">
    <property type="component" value="Unassembled WGS sequence"/>
</dbReference>
<dbReference type="Pfam" id="PF02653">
    <property type="entry name" value="BPD_transp_2"/>
    <property type="match status" value="1"/>
</dbReference>
<accession>A0A239LLZ9</accession>
<dbReference type="EMBL" id="FZOF01000020">
    <property type="protein sequence ID" value="SNT30699.1"/>
    <property type="molecule type" value="Genomic_DNA"/>
</dbReference>
<keyword evidence="7 9" id="KW-0472">Membrane</keyword>
<evidence type="ECO:0000256" key="5">
    <source>
        <dbReference type="ARBA" id="ARBA00022970"/>
    </source>
</evidence>
<evidence type="ECO:0000256" key="1">
    <source>
        <dbReference type="ARBA" id="ARBA00004651"/>
    </source>
</evidence>
<evidence type="ECO:0000256" key="6">
    <source>
        <dbReference type="ARBA" id="ARBA00022989"/>
    </source>
</evidence>
<evidence type="ECO:0000256" key="2">
    <source>
        <dbReference type="ARBA" id="ARBA00022448"/>
    </source>
</evidence>
<organism evidence="10 11">
    <name type="scientific">Actinacidiphila glaucinigra</name>
    <dbReference type="NCBI Taxonomy" id="235986"/>
    <lineage>
        <taxon>Bacteria</taxon>
        <taxon>Bacillati</taxon>
        <taxon>Actinomycetota</taxon>
        <taxon>Actinomycetes</taxon>
        <taxon>Kitasatosporales</taxon>
        <taxon>Streptomycetaceae</taxon>
        <taxon>Actinacidiphila</taxon>
    </lineage>
</organism>
<reference evidence="10 11" key="1">
    <citation type="submission" date="2017-06" db="EMBL/GenBank/DDBJ databases">
        <authorList>
            <person name="Kim H.J."/>
            <person name="Triplett B.A."/>
        </authorList>
    </citation>
    <scope>NUCLEOTIDE SEQUENCE [LARGE SCALE GENOMIC DNA]</scope>
    <source>
        <strain evidence="10 11">CGMCC 4.1858</strain>
    </source>
</reference>
<name>A0A239LLZ9_9ACTN</name>
<keyword evidence="3" id="KW-1003">Cell membrane</keyword>
<gene>
    <name evidence="10" type="ORF">SAMN05216252_12053</name>
</gene>
<proteinExistence type="inferred from homology"/>
<dbReference type="InterPro" id="IPR001851">
    <property type="entry name" value="ABC_transp_permease"/>
</dbReference>
<sequence length="291" mass="29963">MYFINLTLGGVSSGIVYAAVALALVLIWRATRIVNFAQGGMLMITTFVALGVIDATGSYWLGLLAALVSGFVLGAVVERVLVRPIENGPPMNAVIVTLGLLLFLQAVAGMVWGGSPRSFPPLLGIKGFTVGDARLLLSPSDLFVIGAVLVVMALLVLLFRVTPVGLRMRAAAFSPEVARMFGVRVGRVLTLGWALAGAVGALAGVLVAPATFVGPNQFDAVLVFGFAAAVVGGLDSPPGAVVGGLVVGLTLSYVSGYLGSEVALLGALAVLMTVLMIRPNGLFSRTSVRRV</sequence>
<keyword evidence="6 9" id="KW-1133">Transmembrane helix</keyword>
<keyword evidence="4 9" id="KW-0812">Transmembrane</keyword>
<dbReference type="InterPro" id="IPR052157">
    <property type="entry name" value="BCAA_transport_permease"/>
</dbReference>
<evidence type="ECO:0000256" key="7">
    <source>
        <dbReference type="ARBA" id="ARBA00023136"/>
    </source>
</evidence>
<comment type="similarity">
    <text evidence="8">Belongs to the binding-protein-dependent transport system permease family. LivHM subfamily.</text>
</comment>
<keyword evidence="5" id="KW-0029">Amino-acid transport</keyword>
<feature type="transmembrane region" description="Helical" evidence="9">
    <location>
        <begin position="142"/>
        <end position="159"/>
    </location>
</feature>
<dbReference type="GO" id="GO:0022857">
    <property type="term" value="F:transmembrane transporter activity"/>
    <property type="evidence" value="ECO:0007669"/>
    <property type="project" value="InterPro"/>
</dbReference>
<evidence type="ECO:0000256" key="3">
    <source>
        <dbReference type="ARBA" id="ARBA00022475"/>
    </source>
</evidence>
<dbReference type="PANTHER" id="PTHR11795">
    <property type="entry name" value="BRANCHED-CHAIN AMINO ACID TRANSPORT SYSTEM PERMEASE PROTEIN LIVH"/>
    <property type="match status" value="1"/>
</dbReference>
<protein>
    <submittedName>
        <fullName evidence="10">Amino acid/amide ABC transporter membrane protein 1, HAAT family</fullName>
    </submittedName>
</protein>
<feature type="transmembrane region" description="Helical" evidence="9">
    <location>
        <begin position="6"/>
        <end position="26"/>
    </location>
</feature>
<evidence type="ECO:0000256" key="9">
    <source>
        <dbReference type="SAM" id="Phobius"/>
    </source>
</evidence>
<evidence type="ECO:0000313" key="11">
    <source>
        <dbReference type="Proteomes" id="UP000198280"/>
    </source>
</evidence>
<evidence type="ECO:0000256" key="8">
    <source>
        <dbReference type="ARBA" id="ARBA00037998"/>
    </source>
</evidence>
<dbReference type="AlphaFoldDB" id="A0A239LLZ9"/>
<dbReference type="GO" id="GO:0006865">
    <property type="term" value="P:amino acid transport"/>
    <property type="evidence" value="ECO:0007669"/>
    <property type="project" value="UniProtKB-KW"/>
</dbReference>
<dbReference type="CDD" id="cd06582">
    <property type="entry name" value="TM_PBP1_LivH_like"/>
    <property type="match status" value="1"/>
</dbReference>
<dbReference type="PANTHER" id="PTHR11795:SF451">
    <property type="entry name" value="ABC TRANSPORTER PERMEASE PROTEIN"/>
    <property type="match status" value="1"/>
</dbReference>
<feature type="transmembrane region" description="Helical" evidence="9">
    <location>
        <begin position="93"/>
        <end position="113"/>
    </location>
</feature>
<feature type="transmembrane region" description="Helical" evidence="9">
    <location>
        <begin position="188"/>
        <end position="212"/>
    </location>
</feature>
<dbReference type="RefSeq" id="WP_089227043.1">
    <property type="nucleotide sequence ID" value="NZ_FZOF01000020.1"/>
</dbReference>
<feature type="transmembrane region" description="Helical" evidence="9">
    <location>
        <begin position="264"/>
        <end position="283"/>
    </location>
</feature>
<keyword evidence="2" id="KW-0813">Transport</keyword>
<evidence type="ECO:0000313" key="10">
    <source>
        <dbReference type="EMBL" id="SNT30699.1"/>
    </source>
</evidence>
<dbReference type="GO" id="GO:0005886">
    <property type="term" value="C:plasma membrane"/>
    <property type="evidence" value="ECO:0007669"/>
    <property type="project" value="UniProtKB-SubCell"/>
</dbReference>
<keyword evidence="11" id="KW-1185">Reference proteome</keyword>
<dbReference type="OrthoDB" id="3572933at2"/>
<comment type="subcellular location">
    <subcellularLocation>
        <location evidence="1">Cell membrane</location>
        <topology evidence="1">Multi-pass membrane protein</topology>
    </subcellularLocation>
</comment>
<feature type="transmembrane region" description="Helical" evidence="9">
    <location>
        <begin position="33"/>
        <end position="53"/>
    </location>
</feature>
<feature type="transmembrane region" description="Helical" evidence="9">
    <location>
        <begin position="59"/>
        <end position="81"/>
    </location>
</feature>